<dbReference type="Proteomes" id="UP000321118">
    <property type="component" value="Unassembled WGS sequence"/>
</dbReference>
<sequence length="298" mass="32099">MQTDDGRRNAVVVVNHGSHELLERYLAPLAAELDALVVVVDNSAAPADRDAARDVATRAGWHLVPTENDGFGAGVNAGAAAAVALGCDVLLVLNPDLAIDAGTARDLLDGVRASPGTVLSPRIVRPDGTTWFAGGTVDLVRGRTSTRHTDRVDWLSGAGFAVATSAWTQVGGFDDAFFLYWEDVDLSVRLVRAGHRLVVRDDLTAVHDVGGTQAHAGTRRKSDLYYRHNCRSRLVFAARHLSRRDQLRWVLGAPGFAWEVLLRGGRRQLLRSPRPALAAARGTLDGTLFVLSHGRRPA</sequence>
<accession>A0A510V7T1</accession>
<reference evidence="1 2" key="1">
    <citation type="submission" date="2019-07" db="EMBL/GenBank/DDBJ databases">
        <title>Whole genome shotgun sequence of Cellulomonas xylanilytica NBRC 101102.</title>
        <authorList>
            <person name="Hosoyama A."/>
            <person name="Uohara A."/>
            <person name="Ohji S."/>
            <person name="Ichikawa N."/>
        </authorList>
    </citation>
    <scope>NUCLEOTIDE SEQUENCE [LARGE SCALE GENOMIC DNA]</scope>
    <source>
        <strain evidence="1 2">NBRC 101102</strain>
    </source>
</reference>
<keyword evidence="2" id="KW-1185">Reference proteome</keyword>
<dbReference type="Gene3D" id="3.90.550.10">
    <property type="entry name" value="Spore Coat Polysaccharide Biosynthesis Protein SpsA, Chain A"/>
    <property type="match status" value="1"/>
</dbReference>
<comment type="caution">
    <text evidence="1">The sequence shown here is derived from an EMBL/GenBank/DDBJ whole genome shotgun (WGS) entry which is preliminary data.</text>
</comment>
<dbReference type="InterPro" id="IPR029044">
    <property type="entry name" value="Nucleotide-diphossugar_trans"/>
</dbReference>
<evidence type="ECO:0000313" key="1">
    <source>
        <dbReference type="EMBL" id="GEK21320.1"/>
    </source>
</evidence>
<proteinExistence type="predicted"/>
<evidence type="ECO:0008006" key="3">
    <source>
        <dbReference type="Google" id="ProtNLM"/>
    </source>
</evidence>
<dbReference type="SUPFAM" id="SSF53448">
    <property type="entry name" value="Nucleotide-diphospho-sugar transferases"/>
    <property type="match status" value="1"/>
</dbReference>
<dbReference type="PANTHER" id="PTHR43179">
    <property type="entry name" value="RHAMNOSYLTRANSFERASE WBBL"/>
    <property type="match status" value="1"/>
</dbReference>
<dbReference type="AlphaFoldDB" id="A0A510V7T1"/>
<name>A0A510V7T1_9CELL</name>
<dbReference type="Pfam" id="PF13641">
    <property type="entry name" value="Glyco_tranf_2_3"/>
    <property type="match status" value="1"/>
</dbReference>
<protein>
    <recommendedName>
        <fullName evidence="3">Glycosyl transferase</fullName>
    </recommendedName>
</protein>
<gene>
    <name evidence="1" type="ORF">CXY01_18400</name>
</gene>
<evidence type="ECO:0000313" key="2">
    <source>
        <dbReference type="Proteomes" id="UP000321118"/>
    </source>
</evidence>
<organism evidence="1 2">
    <name type="scientific">Cellulomonas xylanilytica</name>
    <dbReference type="NCBI Taxonomy" id="233583"/>
    <lineage>
        <taxon>Bacteria</taxon>
        <taxon>Bacillati</taxon>
        <taxon>Actinomycetota</taxon>
        <taxon>Actinomycetes</taxon>
        <taxon>Micrococcales</taxon>
        <taxon>Cellulomonadaceae</taxon>
        <taxon>Cellulomonas</taxon>
    </lineage>
</organism>
<dbReference type="PANTHER" id="PTHR43179:SF7">
    <property type="entry name" value="RHAMNOSYLTRANSFERASE WBBL"/>
    <property type="match status" value="1"/>
</dbReference>
<dbReference type="EMBL" id="BJUB01000005">
    <property type="protein sequence ID" value="GEK21320.1"/>
    <property type="molecule type" value="Genomic_DNA"/>
</dbReference>
<dbReference type="RefSeq" id="WP_186813345.1">
    <property type="nucleotide sequence ID" value="NZ_BJUB01000005.1"/>
</dbReference>